<reference evidence="1 2" key="1">
    <citation type="journal article" date="2019" name="Int. J. Syst. Evol. Microbiol.">
        <title>The Global Catalogue of Microorganisms (GCM) 10K type strain sequencing project: providing services to taxonomists for standard genome sequencing and annotation.</title>
        <authorList>
            <consortium name="The Broad Institute Genomics Platform"/>
            <consortium name="The Broad Institute Genome Sequencing Center for Infectious Disease"/>
            <person name="Wu L."/>
            <person name="Ma J."/>
        </authorList>
    </citation>
    <scope>NUCLEOTIDE SEQUENCE [LARGE SCALE GENOMIC DNA]</scope>
    <source>
        <strain evidence="1 2">JCM 10696</strain>
    </source>
</reference>
<dbReference type="RefSeq" id="WP_344244998.1">
    <property type="nucleotide sequence ID" value="NZ_BAAAHH010000035.1"/>
</dbReference>
<keyword evidence="2" id="KW-1185">Reference proteome</keyword>
<accession>A0ABN1RVR7</accession>
<evidence type="ECO:0000313" key="2">
    <source>
        <dbReference type="Proteomes" id="UP001500665"/>
    </source>
</evidence>
<gene>
    <name evidence="1" type="ORF">GCM10009550_63090</name>
</gene>
<sequence length="99" mass="10623">MPRALFEFGDGVYALQSVYGLSEEAWSVELTKETDQGISEVALVVVPDEDLERPCEASLYSDEPIPVAVLRALLHEVAETGRAAGAEAERLRSASSAAD</sequence>
<organism evidence="1 2">
    <name type="scientific">Actinocorallia libanotica</name>
    <dbReference type="NCBI Taxonomy" id="46162"/>
    <lineage>
        <taxon>Bacteria</taxon>
        <taxon>Bacillati</taxon>
        <taxon>Actinomycetota</taxon>
        <taxon>Actinomycetes</taxon>
        <taxon>Streptosporangiales</taxon>
        <taxon>Thermomonosporaceae</taxon>
        <taxon>Actinocorallia</taxon>
    </lineage>
</organism>
<protein>
    <recommendedName>
        <fullName evidence="3">DUF1876 domain-containing protein</fullName>
    </recommendedName>
</protein>
<name>A0ABN1RVR7_9ACTN</name>
<comment type="caution">
    <text evidence="1">The sequence shown here is derived from an EMBL/GenBank/DDBJ whole genome shotgun (WGS) entry which is preliminary data.</text>
</comment>
<evidence type="ECO:0008006" key="3">
    <source>
        <dbReference type="Google" id="ProtNLM"/>
    </source>
</evidence>
<evidence type="ECO:0000313" key="1">
    <source>
        <dbReference type="EMBL" id="GAA0964670.1"/>
    </source>
</evidence>
<dbReference type="EMBL" id="BAAAHH010000035">
    <property type="protein sequence ID" value="GAA0964670.1"/>
    <property type="molecule type" value="Genomic_DNA"/>
</dbReference>
<proteinExistence type="predicted"/>
<dbReference type="Proteomes" id="UP001500665">
    <property type="component" value="Unassembled WGS sequence"/>
</dbReference>